<comment type="caution">
    <text evidence="3">The sequence shown here is derived from an EMBL/GenBank/DDBJ whole genome shotgun (WGS) entry which is preliminary data.</text>
</comment>
<dbReference type="Pfam" id="PF24016">
    <property type="entry name" value="DUF7330"/>
    <property type="match status" value="1"/>
</dbReference>
<evidence type="ECO:0000313" key="4">
    <source>
        <dbReference type="Proteomes" id="UP000001861"/>
    </source>
</evidence>
<dbReference type="VEuPathDB" id="FungiDB:CC1G_09568"/>
<feature type="region of interest" description="Disordered" evidence="1">
    <location>
        <begin position="1"/>
        <end position="36"/>
    </location>
</feature>
<proteinExistence type="predicted"/>
<gene>
    <name evidence="3" type="ORF">CC1G_09568</name>
</gene>
<name>A8P975_COPC7</name>
<feature type="domain" description="DUF7330" evidence="2">
    <location>
        <begin position="261"/>
        <end position="362"/>
    </location>
</feature>
<evidence type="ECO:0000259" key="2">
    <source>
        <dbReference type="Pfam" id="PF24016"/>
    </source>
</evidence>
<dbReference type="Proteomes" id="UP000001861">
    <property type="component" value="Unassembled WGS sequence"/>
</dbReference>
<dbReference type="RefSeq" id="XP_001839713.2">
    <property type="nucleotide sequence ID" value="XM_001839661.2"/>
</dbReference>
<accession>A8P975</accession>
<evidence type="ECO:0000256" key="1">
    <source>
        <dbReference type="SAM" id="MobiDB-lite"/>
    </source>
</evidence>
<dbReference type="KEGG" id="cci:CC1G_09568"/>
<dbReference type="AlphaFoldDB" id="A8P975"/>
<feature type="compositionally biased region" description="Basic and acidic residues" evidence="1">
    <location>
        <begin position="1"/>
        <end position="29"/>
    </location>
</feature>
<keyword evidence="4" id="KW-1185">Reference proteome</keyword>
<dbReference type="GeneID" id="6016330"/>
<evidence type="ECO:0000313" key="3">
    <source>
        <dbReference type="EMBL" id="EAU82109.2"/>
    </source>
</evidence>
<dbReference type="InParanoid" id="A8P975"/>
<reference evidence="3 4" key="1">
    <citation type="journal article" date="2010" name="Proc. Natl. Acad. Sci. U.S.A.">
        <title>Insights into evolution of multicellular fungi from the assembled chromosomes of the mushroom Coprinopsis cinerea (Coprinus cinereus).</title>
        <authorList>
            <person name="Stajich J.E."/>
            <person name="Wilke S.K."/>
            <person name="Ahren D."/>
            <person name="Au C.H."/>
            <person name="Birren B.W."/>
            <person name="Borodovsky M."/>
            <person name="Burns C."/>
            <person name="Canback B."/>
            <person name="Casselton L.A."/>
            <person name="Cheng C.K."/>
            <person name="Deng J."/>
            <person name="Dietrich F.S."/>
            <person name="Fargo D.C."/>
            <person name="Farman M.L."/>
            <person name="Gathman A.C."/>
            <person name="Goldberg J."/>
            <person name="Guigo R."/>
            <person name="Hoegger P.J."/>
            <person name="Hooker J.B."/>
            <person name="Huggins A."/>
            <person name="James T.Y."/>
            <person name="Kamada T."/>
            <person name="Kilaru S."/>
            <person name="Kodira C."/>
            <person name="Kues U."/>
            <person name="Kupfer D."/>
            <person name="Kwan H.S."/>
            <person name="Lomsadze A."/>
            <person name="Li W."/>
            <person name="Lilly W.W."/>
            <person name="Ma L.J."/>
            <person name="Mackey A.J."/>
            <person name="Manning G."/>
            <person name="Martin F."/>
            <person name="Muraguchi H."/>
            <person name="Natvig D.O."/>
            <person name="Palmerini H."/>
            <person name="Ramesh M.A."/>
            <person name="Rehmeyer C.J."/>
            <person name="Roe B.A."/>
            <person name="Shenoy N."/>
            <person name="Stanke M."/>
            <person name="Ter-Hovhannisyan V."/>
            <person name="Tunlid A."/>
            <person name="Velagapudi R."/>
            <person name="Vision T.J."/>
            <person name="Zeng Q."/>
            <person name="Zolan M.E."/>
            <person name="Pukkila P.J."/>
        </authorList>
    </citation>
    <scope>NUCLEOTIDE SEQUENCE [LARGE SCALE GENOMIC DNA]</scope>
    <source>
        <strain evidence="4">Okayama-7 / 130 / ATCC MYA-4618 / FGSC 9003</strain>
    </source>
</reference>
<dbReference type="InterPro" id="IPR055754">
    <property type="entry name" value="DUF7330"/>
</dbReference>
<protein>
    <recommendedName>
        <fullName evidence="2">DUF7330 domain-containing protein</fullName>
    </recommendedName>
</protein>
<organism evidence="3 4">
    <name type="scientific">Coprinopsis cinerea (strain Okayama-7 / 130 / ATCC MYA-4618 / FGSC 9003)</name>
    <name type="common">Inky cap fungus</name>
    <name type="synonym">Hormographiella aspergillata</name>
    <dbReference type="NCBI Taxonomy" id="240176"/>
    <lineage>
        <taxon>Eukaryota</taxon>
        <taxon>Fungi</taxon>
        <taxon>Dikarya</taxon>
        <taxon>Basidiomycota</taxon>
        <taxon>Agaricomycotina</taxon>
        <taxon>Agaricomycetes</taxon>
        <taxon>Agaricomycetidae</taxon>
        <taxon>Agaricales</taxon>
        <taxon>Agaricineae</taxon>
        <taxon>Psathyrellaceae</taxon>
        <taxon>Coprinopsis</taxon>
    </lineage>
</organism>
<sequence length="363" mass="39237">MDSRHVQDDARREHSADDHRPEWYDERRSSISTTTSLATQCTSSTVTVTEKSTQPKSTNYVSINRAASATGFLGSLLEGAPQIVETFHIDPHLKVPDSILQARLGTTQSSTRSGTLPTPTTRSNASLRVVDGRIDVTIYLVADDDPLSSARGTRGSGMGATLSKGSQPAYTFGEGGMPATGPHPVSGRKMITSPAFQLSNTSGRTTLDVELISTVNGWLPAETGIVRIVAPRPRPPFILKACCQSRSQLPSATTQPQIRINPSPFAACAPSRQPLTVRLPRSFRGLLTLRIGSGDISRRVWLSKAVEGLITFRDEAPLSLACFIGELDGVESLTVQHGGEWMGDQADLRVEEGRLRVVFDDEE</sequence>
<dbReference type="HOGENOM" id="CLU_729616_0_0_1"/>
<dbReference type="EMBL" id="AACS02000011">
    <property type="protein sequence ID" value="EAU82109.2"/>
    <property type="molecule type" value="Genomic_DNA"/>
</dbReference>
<dbReference type="OrthoDB" id="2593559at2759"/>